<dbReference type="EMBL" id="JBHSMI010000009">
    <property type="protein sequence ID" value="MFC5402139.1"/>
    <property type="molecule type" value="Genomic_DNA"/>
</dbReference>
<keyword evidence="1" id="KW-1133">Transmembrane helix</keyword>
<comment type="caution">
    <text evidence="3">The sequence shown here is derived from an EMBL/GenBank/DDBJ whole genome shotgun (WGS) entry which is preliminary data.</text>
</comment>
<evidence type="ECO:0000313" key="4">
    <source>
        <dbReference type="Proteomes" id="UP001596113"/>
    </source>
</evidence>
<protein>
    <submittedName>
        <fullName evidence="3">Phosphatase PAP2 family protein</fullName>
    </submittedName>
</protein>
<dbReference type="Proteomes" id="UP001596113">
    <property type="component" value="Unassembled WGS sequence"/>
</dbReference>
<feature type="transmembrane region" description="Helical" evidence="1">
    <location>
        <begin position="184"/>
        <end position="202"/>
    </location>
</feature>
<keyword evidence="4" id="KW-1185">Reference proteome</keyword>
<feature type="transmembrane region" description="Helical" evidence="1">
    <location>
        <begin position="56"/>
        <end position="80"/>
    </location>
</feature>
<gene>
    <name evidence="3" type="ORF">ACFPOF_05260</name>
</gene>
<dbReference type="PANTHER" id="PTHR14969:SF13">
    <property type="entry name" value="AT30094P"/>
    <property type="match status" value="1"/>
</dbReference>
<proteinExistence type="predicted"/>
<feature type="transmembrane region" description="Helical" evidence="1">
    <location>
        <begin position="87"/>
        <end position="108"/>
    </location>
</feature>
<feature type="transmembrane region" description="Helical" evidence="1">
    <location>
        <begin position="158"/>
        <end position="178"/>
    </location>
</feature>
<organism evidence="3 4">
    <name type="scientific">Cohnella soli</name>
    <dbReference type="NCBI Taxonomy" id="425005"/>
    <lineage>
        <taxon>Bacteria</taxon>
        <taxon>Bacillati</taxon>
        <taxon>Bacillota</taxon>
        <taxon>Bacilli</taxon>
        <taxon>Bacillales</taxon>
        <taxon>Paenibacillaceae</taxon>
        <taxon>Cohnella</taxon>
    </lineage>
</organism>
<evidence type="ECO:0000256" key="1">
    <source>
        <dbReference type="SAM" id="Phobius"/>
    </source>
</evidence>
<dbReference type="PANTHER" id="PTHR14969">
    <property type="entry name" value="SPHINGOSINE-1-PHOSPHATE PHOSPHOHYDROLASE"/>
    <property type="match status" value="1"/>
</dbReference>
<dbReference type="RefSeq" id="WP_378130454.1">
    <property type="nucleotide sequence ID" value="NZ_JBHSMI010000009.1"/>
</dbReference>
<name>A0ABW0HNM0_9BACL</name>
<feature type="domain" description="Phosphatidic acid phosphatase type 2/haloperoxidase" evidence="2">
    <location>
        <begin position="86"/>
        <end position="199"/>
    </location>
</feature>
<dbReference type="SUPFAM" id="SSF48317">
    <property type="entry name" value="Acid phosphatase/Vanadium-dependent haloperoxidase"/>
    <property type="match status" value="1"/>
</dbReference>
<accession>A0ABW0HNM0</accession>
<dbReference type="SMART" id="SM00014">
    <property type="entry name" value="acidPPc"/>
    <property type="match status" value="1"/>
</dbReference>
<dbReference type="InterPro" id="IPR000326">
    <property type="entry name" value="PAP2/HPO"/>
</dbReference>
<sequence length="208" mass="23125">MQNGFARSFALAIASLLVFAVIASLVGWHRIAWFDDRIIEAVQGRESPMLTSVMKFFSFIGSTLPVVVLTVAAMIVLYVFLKHRGELLFFAGVVIGSALLNVALKMLFRRDRPTIHRLAEETGFSFPSGHSMAAFSLYGVLVFLLWKHADKALTRGLLIVLGLGITLMIGISRIYLGVHYPSDVIGGYAASLTWLALCIAFYRRRDRR</sequence>
<dbReference type="CDD" id="cd03392">
    <property type="entry name" value="PAP2_like_2"/>
    <property type="match status" value="1"/>
</dbReference>
<keyword evidence="1" id="KW-0472">Membrane</keyword>
<dbReference type="Gene3D" id="1.20.144.10">
    <property type="entry name" value="Phosphatidic acid phosphatase type 2/haloperoxidase"/>
    <property type="match status" value="2"/>
</dbReference>
<evidence type="ECO:0000313" key="3">
    <source>
        <dbReference type="EMBL" id="MFC5402139.1"/>
    </source>
</evidence>
<dbReference type="InterPro" id="IPR036938">
    <property type="entry name" value="PAP2/HPO_sf"/>
</dbReference>
<dbReference type="Pfam" id="PF01569">
    <property type="entry name" value="PAP2"/>
    <property type="match status" value="1"/>
</dbReference>
<reference evidence="4" key="1">
    <citation type="journal article" date="2019" name="Int. J. Syst. Evol. Microbiol.">
        <title>The Global Catalogue of Microorganisms (GCM) 10K type strain sequencing project: providing services to taxonomists for standard genome sequencing and annotation.</title>
        <authorList>
            <consortium name="The Broad Institute Genomics Platform"/>
            <consortium name="The Broad Institute Genome Sequencing Center for Infectious Disease"/>
            <person name="Wu L."/>
            <person name="Ma J."/>
        </authorList>
    </citation>
    <scope>NUCLEOTIDE SEQUENCE [LARGE SCALE GENOMIC DNA]</scope>
    <source>
        <strain evidence="4">CGMCC 1.18575</strain>
    </source>
</reference>
<feature type="transmembrane region" description="Helical" evidence="1">
    <location>
        <begin position="128"/>
        <end position="146"/>
    </location>
</feature>
<keyword evidence="1" id="KW-0812">Transmembrane</keyword>
<evidence type="ECO:0000259" key="2">
    <source>
        <dbReference type="SMART" id="SM00014"/>
    </source>
</evidence>